<dbReference type="AlphaFoldDB" id="A0AAW1Q7D1"/>
<name>A0AAW1Q7D1_9CHLO</name>
<evidence type="ECO:0000313" key="4">
    <source>
        <dbReference type="EMBL" id="KAK9817836.1"/>
    </source>
</evidence>
<feature type="compositionally biased region" description="Basic and acidic residues" evidence="2">
    <location>
        <begin position="243"/>
        <end position="252"/>
    </location>
</feature>
<dbReference type="InterPro" id="IPR006636">
    <property type="entry name" value="STI1_HS-bd"/>
</dbReference>
<protein>
    <recommendedName>
        <fullName evidence="3">STI1 domain-containing protein</fullName>
    </recommendedName>
</protein>
<dbReference type="PANTHER" id="PTHR47296">
    <property type="entry name" value="PROTEIN TIC 40, CHLOROPLASTIC"/>
    <property type="match status" value="1"/>
</dbReference>
<dbReference type="SMART" id="SM00727">
    <property type="entry name" value="STI1"/>
    <property type="match status" value="2"/>
</dbReference>
<proteinExistence type="predicted"/>
<feature type="compositionally biased region" description="Low complexity" evidence="2">
    <location>
        <begin position="321"/>
        <end position="330"/>
    </location>
</feature>
<feature type="compositionally biased region" description="Polar residues" evidence="2">
    <location>
        <begin position="220"/>
        <end position="242"/>
    </location>
</feature>
<dbReference type="Proteomes" id="UP001489004">
    <property type="component" value="Unassembled WGS sequence"/>
</dbReference>
<dbReference type="GO" id="GO:0045037">
    <property type="term" value="P:protein import into chloroplast stroma"/>
    <property type="evidence" value="ECO:0007669"/>
    <property type="project" value="TreeGrafter"/>
</dbReference>
<sequence length="500" mass="52944">MSSLSQCVGFNLLPASGRRQCRSRKEQARLPRRCLCIRASSGSSRSQRQEAELPTVATHTVDTGAPPPGAPSKLSNPRFQSTSAPPLADVQVPTEDFSQQQSGPQQQYYQGVPQYPVAPPPQPAAAAATGLPPLVWIGVGIVGYAIFQKIAELVKGGPQKVQEVMMQQMMQQMMKGMNQPGGQGMPGMPPGFPGAGGFPPGFPNMPPPGQKPGAGFSGPTYDTTATTSEQPRGSSAATSTSERGARFQENKAKSSGAAATASPASAEQPAAPAPPKPKAASFSDVDDEESNGSGAASTSGATSSAQQPKSAFFSDADTESEANGSSSGQAGASGGPRKKSQVDMLEKMLKDPKMQELLYPYLPEPMRNPQTFDWMMSNPQYREQLETMMEQQGMDMNPEMLSMMEKMDYNSDEMTSQLGEMGLTPNDVISKIMSEPELAQAFSKPNVQKAIMDITQNPANISKYVSDPEVMLVFGKMTELFPQGGPMGAGPVPPAPPAQP</sequence>
<dbReference type="GO" id="GO:0009706">
    <property type="term" value="C:chloroplast inner membrane"/>
    <property type="evidence" value="ECO:0007669"/>
    <property type="project" value="TreeGrafter"/>
</dbReference>
<keyword evidence="1" id="KW-0677">Repeat</keyword>
<keyword evidence="5" id="KW-1185">Reference proteome</keyword>
<dbReference type="Gene3D" id="1.10.2020.20">
    <property type="match status" value="1"/>
</dbReference>
<feature type="domain" description="STI1" evidence="3">
    <location>
        <begin position="351"/>
        <end position="385"/>
    </location>
</feature>
<feature type="region of interest" description="Disordered" evidence="2">
    <location>
        <begin position="191"/>
        <end position="342"/>
    </location>
</feature>
<feature type="compositionally biased region" description="Polar residues" evidence="2">
    <location>
        <begin position="73"/>
        <end position="84"/>
    </location>
</feature>
<dbReference type="PANTHER" id="PTHR47296:SF1">
    <property type="entry name" value="PROTEIN TIC 40, CHLOROPLASTIC"/>
    <property type="match status" value="1"/>
</dbReference>
<dbReference type="InterPro" id="IPR041243">
    <property type="entry name" value="STI1/HOP_DP"/>
</dbReference>
<comment type="caution">
    <text evidence="4">The sequence shown here is derived from an EMBL/GenBank/DDBJ whole genome shotgun (WGS) entry which is preliminary data.</text>
</comment>
<evidence type="ECO:0000259" key="3">
    <source>
        <dbReference type="SMART" id="SM00727"/>
    </source>
</evidence>
<feature type="compositionally biased region" description="Low complexity" evidence="2">
    <location>
        <begin position="98"/>
        <end position="115"/>
    </location>
</feature>
<feature type="domain" description="STI1" evidence="3">
    <location>
        <begin position="435"/>
        <end position="474"/>
    </location>
</feature>
<organism evidence="4 5">
    <name type="scientific">[Myrmecia] bisecta</name>
    <dbReference type="NCBI Taxonomy" id="41462"/>
    <lineage>
        <taxon>Eukaryota</taxon>
        <taxon>Viridiplantae</taxon>
        <taxon>Chlorophyta</taxon>
        <taxon>core chlorophytes</taxon>
        <taxon>Trebouxiophyceae</taxon>
        <taxon>Trebouxiales</taxon>
        <taxon>Trebouxiaceae</taxon>
        <taxon>Myrmecia</taxon>
    </lineage>
</organism>
<evidence type="ECO:0000256" key="2">
    <source>
        <dbReference type="SAM" id="MobiDB-lite"/>
    </source>
</evidence>
<dbReference type="Pfam" id="PF17830">
    <property type="entry name" value="STI1-HOP_DP"/>
    <property type="match status" value="1"/>
</dbReference>
<feature type="compositionally biased region" description="Low complexity" evidence="2">
    <location>
        <begin position="253"/>
        <end position="270"/>
    </location>
</feature>
<reference evidence="4 5" key="1">
    <citation type="journal article" date="2024" name="Nat. Commun.">
        <title>Phylogenomics reveals the evolutionary origins of lichenization in chlorophyte algae.</title>
        <authorList>
            <person name="Puginier C."/>
            <person name="Libourel C."/>
            <person name="Otte J."/>
            <person name="Skaloud P."/>
            <person name="Haon M."/>
            <person name="Grisel S."/>
            <person name="Petersen M."/>
            <person name="Berrin J.G."/>
            <person name="Delaux P.M."/>
            <person name="Dal Grande F."/>
            <person name="Keller J."/>
        </authorList>
    </citation>
    <scope>NUCLEOTIDE SEQUENCE [LARGE SCALE GENOMIC DNA]</scope>
    <source>
        <strain evidence="4 5">SAG 2043</strain>
    </source>
</reference>
<dbReference type="GO" id="GO:0009658">
    <property type="term" value="P:chloroplast organization"/>
    <property type="evidence" value="ECO:0007669"/>
    <property type="project" value="TreeGrafter"/>
</dbReference>
<evidence type="ECO:0000313" key="5">
    <source>
        <dbReference type="Proteomes" id="UP001489004"/>
    </source>
</evidence>
<feature type="region of interest" description="Disordered" evidence="2">
    <location>
        <begin position="40"/>
        <end position="126"/>
    </location>
</feature>
<feature type="compositionally biased region" description="Low complexity" evidence="2">
    <location>
        <begin position="292"/>
        <end position="305"/>
    </location>
</feature>
<dbReference type="InterPro" id="IPR038108">
    <property type="entry name" value="RPN13_DEUBAD_sf"/>
</dbReference>
<dbReference type="GO" id="GO:0009535">
    <property type="term" value="C:chloroplast thylakoid membrane"/>
    <property type="evidence" value="ECO:0007669"/>
    <property type="project" value="TreeGrafter"/>
</dbReference>
<accession>A0AAW1Q7D1</accession>
<gene>
    <name evidence="4" type="ORF">WJX72_002915</name>
</gene>
<evidence type="ECO:0000256" key="1">
    <source>
        <dbReference type="ARBA" id="ARBA00022737"/>
    </source>
</evidence>
<dbReference type="Gene3D" id="1.10.260.100">
    <property type="match status" value="1"/>
</dbReference>
<dbReference type="EMBL" id="JALJOR010000004">
    <property type="protein sequence ID" value="KAK9817836.1"/>
    <property type="molecule type" value="Genomic_DNA"/>
</dbReference>
<feature type="compositionally biased region" description="Pro residues" evidence="2">
    <location>
        <begin position="200"/>
        <end position="210"/>
    </location>
</feature>